<accession>A0A1H5LXH6</accession>
<evidence type="ECO:0000313" key="1">
    <source>
        <dbReference type="EMBL" id="SEE81197.1"/>
    </source>
</evidence>
<evidence type="ECO:0000313" key="2">
    <source>
        <dbReference type="Proteomes" id="UP000183407"/>
    </source>
</evidence>
<proteinExistence type="predicted"/>
<sequence length="110" mass="12811">MTIKPEELQANTREDDFMVQFFRRWSAFGGGPPEDIMVNFGISKREYEDRLYDLACSSRIRRYPQEVKDLILTFCSSRHFRRHRGTQSRLLGVSAFSEASHETHAPLPTS</sequence>
<dbReference type="Proteomes" id="UP000183407">
    <property type="component" value="Unassembled WGS sequence"/>
</dbReference>
<evidence type="ECO:0008006" key="3">
    <source>
        <dbReference type="Google" id="ProtNLM"/>
    </source>
</evidence>
<organism evidence="1 2">
    <name type="scientific">Rhodococcus jostii</name>
    <dbReference type="NCBI Taxonomy" id="132919"/>
    <lineage>
        <taxon>Bacteria</taxon>
        <taxon>Bacillati</taxon>
        <taxon>Actinomycetota</taxon>
        <taxon>Actinomycetes</taxon>
        <taxon>Mycobacteriales</taxon>
        <taxon>Nocardiaceae</taxon>
        <taxon>Rhodococcus</taxon>
    </lineage>
</organism>
<protein>
    <recommendedName>
        <fullName evidence="3">DUF3263 domain-containing protein</fullName>
    </recommendedName>
</protein>
<name>A0A1H5LXH6_RHOJO</name>
<reference evidence="2" key="1">
    <citation type="submission" date="2016-10" db="EMBL/GenBank/DDBJ databases">
        <authorList>
            <person name="Varghese N."/>
        </authorList>
    </citation>
    <scope>NUCLEOTIDE SEQUENCE [LARGE SCALE GENOMIC DNA]</scope>
    <source>
        <strain evidence="2">DSM 44719</strain>
    </source>
</reference>
<dbReference type="EMBL" id="FNTL01000005">
    <property type="protein sequence ID" value="SEE81197.1"/>
    <property type="molecule type" value="Genomic_DNA"/>
</dbReference>
<gene>
    <name evidence="1" type="ORF">SAMN04490220_8459</name>
</gene>
<dbReference type="AlphaFoldDB" id="A0A1H5LXH6"/>